<evidence type="ECO:0000313" key="2">
    <source>
        <dbReference type="EMBL" id="KAL1114809.1"/>
    </source>
</evidence>
<name>A0ABD0YFX0_9HEMI</name>
<reference evidence="2 3" key="1">
    <citation type="submission" date="2024-07" db="EMBL/GenBank/DDBJ databases">
        <title>Chromosome-level genome assembly of the water stick insect Ranatra chinensis (Heteroptera: Nepidae).</title>
        <authorList>
            <person name="Liu X."/>
        </authorList>
    </citation>
    <scope>NUCLEOTIDE SEQUENCE [LARGE SCALE GENOMIC DNA]</scope>
    <source>
        <strain evidence="2">Cailab_2021Rc</strain>
        <tissue evidence="2">Muscle</tissue>
    </source>
</reference>
<dbReference type="PROSITE" id="PS50994">
    <property type="entry name" value="INTEGRASE"/>
    <property type="match status" value="1"/>
</dbReference>
<keyword evidence="3" id="KW-1185">Reference proteome</keyword>
<proteinExistence type="predicted"/>
<sequence>MKVPTIVGELTRFLFARKLDRKTGAAVRDGLLEFSGIVRRQKNPIVDPGEGFQNRLVKNVVEEMGAEMHTTTPGHARSHGIIERVHSTLTEHMRLLAEDRGVKGTEAIARVVLACNEAVHSVTGKTPAELMRAWKLPDPNLDINEELKGIYDRIKQKDKRLLMTRLSTGGLGKYNWEVDIQFKIR</sequence>
<accession>A0ABD0YFX0</accession>
<dbReference type="InterPro" id="IPR001584">
    <property type="entry name" value="Integrase_cat-core"/>
</dbReference>
<dbReference type="AlphaFoldDB" id="A0ABD0YFX0"/>
<evidence type="ECO:0000259" key="1">
    <source>
        <dbReference type="PROSITE" id="PS50994"/>
    </source>
</evidence>
<dbReference type="InterPro" id="IPR036397">
    <property type="entry name" value="RNaseH_sf"/>
</dbReference>
<evidence type="ECO:0000313" key="3">
    <source>
        <dbReference type="Proteomes" id="UP001558652"/>
    </source>
</evidence>
<dbReference type="EMBL" id="JBFDAA010000021">
    <property type="protein sequence ID" value="KAL1114809.1"/>
    <property type="molecule type" value="Genomic_DNA"/>
</dbReference>
<dbReference type="SUPFAM" id="SSF53098">
    <property type="entry name" value="Ribonuclease H-like"/>
    <property type="match status" value="1"/>
</dbReference>
<organism evidence="2 3">
    <name type="scientific">Ranatra chinensis</name>
    <dbReference type="NCBI Taxonomy" id="642074"/>
    <lineage>
        <taxon>Eukaryota</taxon>
        <taxon>Metazoa</taxon>
        <taxon>Ecdysozoa</taxon>
        <taxon>Arthropoda</taxon>
        <taxon>Hexapoda</taxon>
        <taxon>Insecta</taxon>
        <taxon>Pterygota</taxon>
        <taxon>Neoptera</taxon>
        <taxon>Paraneoptera</taxon>
        <taxon>Hemiptera</taxon>
        <taxon>Heteroptera</taxon>
        <taxon>Panheteroptera</taxon>
        <taxon>Nepomorpha</taxon>
        <taxon>Nepidae</taxon>
        <taxon>Ranatrinae</taxon>
        <taxon>Ranatra</taxon>
    </lineage>
</organism>
<dbReference type="PANTHER" id="PTHR37984:SF15">
    <property type="entry name" value="INTEGRASE CATALYTIC DOMAIN-CONTAINING PROTEIN"/>
    <property type="match status" value="1"/>
</dbReference>
<dbReference type="InterPro" id="IPR050951">
    <property type="entry name" value="Retrovirus_Pol_polyprotein"/>
</dbReference>
<dbReference type="PANTHER" id="PTHR37984">
    <property type="entry name" value="PROTEIN CBG26694"/>
    <property type="match status" value="1"/>
</dbReference>
<dbReference type="Gene3D" id="3.30.420.10">
    <property type="entry name" value="Ribonuclease H-like superfamily/Ribonuclease H"/>
    <property type="match status" value="1"/>
</dbReference>
<dbReference type="InterPro" id="IPR012337">
    <property type="entry name" value="RNaseH-like_sf"/>
</dbReference>
<comment type="caution">
    <text evidence="2">The sequence shown here is derived from an EMBL/GenBank/DDBJ whole genome shotgun (WGS) entry which is preliminary data.</text>
</comment>
<feature type="domain" description="Integrase catalytic" evidence="1">
    <location>
        <begin position="1"/>
        <end position="135"/>
    </location>
</feature>
<dbReference type="Proteomes" id="UP001558652">
    <property type="component" value="Unassembled WGS sequence"/>
</dbReference>
<protein>
    <recommendedName>
        <fullName evidence="1">Integrase catalytic domain-containing protein</fullName>
    </recommendedName>
</protein>
<gene>
    <name evidence="2" type="ORF">AAG570_007633</name>
</gene>